<feature type="transmembrane region" description="Helical" evidence="1">
    <location>
        <begin position="104"/>
        <end position="127"/>
    </location>
</feature>
<evidence type="ECO:0000256" key="1">
    <source>
        <dbReference type="SAM" id="Phobius"/>
    </source>
</evidence>
<keyword evidence="3" id="KW-1185">Reference proteome</keyword>
<protein>
    <submittedName>
        <fullName evidence="2">Uncharacterized protein</fullName>
    </submittedName>
</protein>
<dbReference type="Proteomes" id="UP000229897">
    <property type="component" value="Chromosome"/>
</dbReference>
<dbReference type="AlphaFoldDB" id="A0A2D2DPU2"/>
<keyword evidence="1" id="KW-0812">Transmembrane</keyword>
<proteinExistence type="predicted"/>
<accession>A0A2D2DPU2</accession>
<keyword evidence="1" id="KW-1133">Transmembrane helix</keyword>
<dbReference type="EMBL" id="CP024608">
    <property type="protein sequence ID" value="ATQ77002.1"/>
    <property type="molecule type" value="Genomic_DNA"/>
</dbReference>
<dbReference type="KEGG" id="mass:CR152_22665"/>
<name>A0A2D2DPU2_9BURK</name>
<feature type="transmembrane region" description="Helical" evidence="1">
    <location>
        <begin position="182"/>
        <end position="203"/>
    </location>
</feature>
<keyword evidence="1" id="KW-0472">Membrane</keyword>
<evidence type="ECO:0000313" key="3">
    <source>
        <dbReference type="Proteomes" id="UP000229897"/>
    </source>
</evidence>
<organism evidence="2 3">
    <name type="scientific">Massilia violaceinigra</name>
    <dbReference type="NCBI Taxonomy" id="2045208"/>
    <lineage>
        <taxon>Bacteria</taxon>
        <taxon>Pseudomonadati</taxon>
        <taxon>Pseudomonadota</taxon>
        <taxon>Betaproteobacteria</taxon>
        <taxon>Burkholderiales</taxon>
        <taxon>Oxalobacteraceae</taxon>
        <taxon>Telluria group</taxon>
        <taxon>Massilia</taxon>
    </lineage>
</organism>
<reference evidence="2" key="1">
    <citation type="submission" date="2017-10" db="EMBL/GenBank/DDBJ databases">
        <title>Massilia psychrophilum sp. nov., a novel purple-pigmented bacterium isolated from Tianshan glacier, Xinjiang Municipality, China.</title>
        <authorList>
            <person name="Wang H."/>
        </authorList>
    </citation>
    <scope>NUCLEOTIDE SEQUENCE [LARGE SCALE GENOMIC DNA]</scope>
    <source>
        <strain evidence="2">B2</strain>
    </source>
</reference>
<feature type="transmembrane region" description="Helical" evidence="1">
    <location>
        <begin position="147"/>
        <end position="170"/>
    </location>
</feature>
<feature type="transmembrane region" description="Helical" evidence="1">
    <location>
        <begin position="70"/>
        <end position="92"/>
    </location>
</feature>
<evidence type="ECO:0000313" key="2">
    <source>
        <dbReference type="EMBL" id="ATQ77002.1"/>
    </source>
</evidence>
<gene>
    <name evidence="2" type="ORF">CR152_22665</name>
</gene>
<sequence length="206" mass="21979">MPVLFTAYVAQSLGVVVEGVTLGFGPVLLTRKNWVLRAIPMNSSVRFKVTDSMPLLTAHEKKGALDVQPAWVQLLVSVSIPACLLAIACVLLGVDALRYFASGFAQLVSGALAPFTSAQTYLASYHAALADQSFGFVLGLTAAKMAAFHLLPFSSVGGFQLVMTVVQAFNARALTFPRTERLAVWLTLLLIASWALAAFVYVVSPS</sequence>